<evidence type="ECO:0000256" key="5">
    <source>
        <dbReference type="ARBA" id="ARBA00022989"/>
    </source>
</evidence>
<dbReference type="InterPro" id="IPR018584">
    <property type="entry name" value="GT87"/>
</dbReference>
<keyword evidence="9" id="KW-0328">Glycosyltransferase</keyword>
<feature type="transmembrane region" description="Helical" evidence="8">
    <location>
        <begin position="272"/>
        <end position="292"/>
    </location>
</feature>
<feature type="transmembrane region" description="Helical" evidence="8">
    <location>
        <begin position="346"/>
        <end position="366"/>
    </location>
</feature>
<evidence type="ECO:0000256" key="8">
    <source>
        <dbReference type="SAM" id="Phobius"/>
    </source>
</evidence>
<protein>
    <submittedName>
        <fullName evidence="9">Glycosyltransferase family 87 protein</fullName>
        <ecNumber evidence="9">2.4.-.-</ecNumber>
    </submittedName>
</protein>
<comment type="similarity">
    <text evidence="7">Belongs to the glycosyltransferase 87 family.</text>
</comment>
<dbReference type="RefSeq" id="WP_378479646.1">
    <property type="nucleotide sequence ID" value="NZ_JBHUIW010000029.1"/>
</dbReference>
<dbReference type="GO" id="GO:0016757">
    <property type="term" value="F:glycosyltransferase activity"/>
    <property type="evidence" value="ECO:0007669"/>
    <property type="project" value="UniProtKB-KW"/>
</dbReference>
<dbReference type="EC" id="2.4.-.-" evidence="9"/>
<dbReference type="Proteomes" id="UP001597314">
    <property type="component" value="Unassembled WGS sequence"/>
</dbReference>
<evidence type="ECO:0000256" key="7">
    <source>
        <dbReference type="ARBA" id="ARBA00024033"/>
    </source>
</evidence>
<comment type="subcellular location">
    <subcellularLocation>
        <location evidence="1">Cell membrane</location>
        <topology evidence="1">Multi-pass membrane protein</topology>
    </subcellularLocation>
</comment>
<evidence type="ECO:0000256" key="4">
    <source>
        <dbReference type="ARBA" id="ARBA00022692"/>
    </source>
</evidence>
<keyword evidence="10" id="KW-1185">Reference proteome</keyword>
<keyword evidence="3 9" id="KW-0808">Transferase</keyword>
<evidence type="ECO:0000256" key="1">
    <source>
        <dbReference type="ARBA" id="ARBA00004651"/>
    </source>
</evidence>
<feature type="transmembrane region" description="Helical" evidence="8">
    <location>
        <begin position="19"/>
        <end position="40"/>
    </location>
</feature>
<proteinExistence type="inferred from homology"/>
<feature type="transmembrane region" description="Helical" evidence="8">
    <location>
        <begin position="299"/>
        <end position="316"/>
    </location>
</feature>
<evidence type="ECO:0000313" key="9">
    <source>
        <dbReference type="EMBL" id="MFD2184503.1"/>
    </source>
</evidence>
<gene>
    <name evidence="9" type="ORF">ACFSOX_20300</name>
</gene>
<dbReference type="Pfam" id="PF09594">
    <property type="entry name" value="GT87"/>
    <property type="match status" value="1"/>
</dbReference>
<evidence type="ECO:0000256" key="6">
    <source>
        <dbReference type="ARBA" id="ARBA00023136"/>
    </source>
</evidence>
<dbReference type="EMBL" id="JBHUIW010000029">
    <property type="protein sequence ID" value="MFD2184503.1"/>
    <property type="molecule type" value="Genomic_DNA"/>
</dbReference>
<feature type="transmembrane region" description="Helical" evidence="8">
    <location>
        <begin position="378"/>
        <end position="400"/>
    </location>
</feature>
<accession>A0ABW5ANG3</accession>
<organism evidence="9 10">
    <name type="scientific">Rhodoplanes azumiensis</name>
    <dbReference type="NCBI Taxonomy" id="1897628"/>
    <lineage>
        <taxon>Bacteria</taxon>
        <taxon>Pseudomonadati</taxon>
        <taxon>Pseudomonadota</taxon>
        <taxon>Alphaproteobacteria</taxon>
        <taxon>Hyphomicrobiales</taxon>
        <taxon>Nitrobacteraceae</taxon>
        <taxon>Rhodoplanes</taxon>
    </lineage>
</organism>
<feature type="transmembrane region" description="Helical" evidence="8">
    <location>
        <begin position="322"/>
        <end position="339"/>
    </location>
</feature>
<keyword evidence="4 8" id="KW-0812">Transmembrane</keyword>
<feature type="transmembrane region" description="Helical" evidence="8">
    <location>
        <begin position="140"/>
        <end position="173"/>
    </location>
</feature>
<sequence>MAIIDVLEAARTSPRKRRLYAAVLLGLSALLLLATTARFAGLVPGRRVPTDFDIFHIAGRMVWRGEIGDVYYFARLSPLMASLFEGQHFLPWTYPPPFDLVVGALALLPLPAAYLVFTATTLAAYLAALRRLAPHDLVTTLIVFFPVLAVTIRCGQNGFLTGALVAVACLALRRGSAWAGVPLGLMVIKPHLAIAFGVLLLVQRRWAVLAVAAATAAAAAGLATALLGPAVWVAFLDGVREARIFLEAGLYPLFRMVSPYAALRSLDLPASLAGLAQVVSAVGALGAVVVAARRFSPTQALGVTALVTLLVSPYAYDYDMTIVAVGFALLLPDLVRLASPARRMAIDVLFLVSSGFGLVQSSWLAGAHQSEPDKLLDAAPVSLAAVGLVAAVAMVVRVVAGAREGAAAAEAARPSCDGARPSGPIVGHVAGGNALPG</sequence>
<evidence type="ECO:0000313" key="10">
    <source>
        <dbReference type="Proteomes" id="UP001597314"/>
    </source>
</evidence>
<name>A0ABW5ANG3_9BRAD</name>
<reference evidence="10" key="1">
    <citation type="journal article" date="2019" name="Int. J. Syst. Evol. Microbiol.">
        <title>The Global Catalogue of Microorganisms (GCM) 10K type strain sequencing project: providing services to taxonomists for standard genome sequencing and annotation.</title>
        <authorList>
            <consortium name="The Broad Institute Genomics Platform"/>
            <consortium name="The Broad Institute Genome Sequencing Center for Infectious Disease"/>
            <person name="Wu L."/>
            <person name="Ma J."/>
        </authorList>
    </citation>
    <scope>NUCLEOTIDE SEQUENCE [LARGE SCALE GENOMIC DNA]</scope>
    <source>
        <strain evidence="10">CGMCC 1.6774</strain>
    </source>
</reference>
<keyword evidence="2" id="KW-1003">Cell membrane</keyword>
<feature type="transmembrane region" description="Helical" evidence="8">
    <location>
        <begin position="100"/>
        <end position="128"/>
    </location>
</feature>
<keyword evidence="6 8" id="KW-0472">Membrane</keyword>
<keyword evidence="5 8" id="KW-1133">Transmembrane helix</keyword>
<feature type="transmembrane region" description="Helical" evidence="8">
    <location>
        <begin position="179"/>
        <end position="202"/>
    </location>
</feature>
<evidence type="ECO:0000256" key="3">
    <source>
        <dbReference type="ARBA" id="ARBA00022679"/>
    </source>
</evidence>
<feature type="transmembrane region" description="Helical" evidence="8">
    <location>
        <begin position="209"/>
        <end position="235"/>
    </location>
</feature>
<evidence type="ECO:0000256" key="2">
    <source>
        <dbReference type="ARBA" id="ARBA00022475"/>
    </source>
</evidence>
<comment type="caution">
    <text evidence="9">The sequence shown here is derived from an EMBL/GenBank/DDBJ whole genome shotgun (WGS) entry which is preliminary data.</text>
</comment>